<dbReference type="PANTHER" id="PTHR42970:SF1">
    <property type="entry name" value="PECTATE LYASE C-RELATED"/>
    <property type="match status" value="1"/>
</dbReference>
<dbReference type="GO" id="GO:0046872">
    <property type="term" value="F:metal ion binding"/>
    <property type="evidence" value="ECO:0007669"/>
    <property type="project" value="UniProtKB-KW"/>
</dbReference>
<feature type="region of interest" description="Disordered" evidence="3">
    <location>
        <begin position="407"/>
        <end position="450"/>
    </location>
</feature>
<dbReference type="KEGG" id="nao:Y958_07645"/>
<dbReference type="InterPro" id="IPR052063">
    <property type="entry name" value="Polysaccharide_Lyase_1"/>
</dbReference>
<reference evidence="5 6" key="1">
    <citation type="submission" date="2017-06" db="EMBL/GenBank/DDBJ databases">
        <title>Complete genome sequence of Nitrospirillum amazonense strain CBAmC, an endophytic nitrogen-fixing and plant growth-promoting bacterium, isolated from sugarcane.</title>
        <authorList>
            <person name="Schwab S."/>
            <person name="dos Santos Teixeira K.R."/>
            <person name="Simoes Araujo J.L."/>
            <person name="Soares Vidal M."/>
            <person name="Borges de Freitas H.R."/>
            <person name="Rivello Crivelaro A.L."/>
            <person name="Bueno de Camargo Nunes A."/>
            <person name="dos Santos C.M."/>
            <person name="Palmeira da Silva Rosa D."/>
            <person name="da Silva Padilha D."/>
            <person name="da Silva E."/>
            <person name="Araujo Terra L."/>
            <person name="Soares Mendes V."/>
            <person name="Farinelli L."/>
            <person name="Magalhaes Cruz L."/>
            <person name="Baldani J.I."/>
        </authorList>
    </citation>
    <scope>NUCLEOTIDE SEQUENCE [LARGE SCALE GENOMIC DNA]</scope>
    <source>
        <strain evidence="5 6">CBAmC</strain>
    </source>
</reference>
<feature type="signal peptide" evidence="4">
    <location>
        <begin position="1"/>
        <end position="27"/>
    </location>
</feature>
<dbReference type="AlphaFoldDB" id="A0A248JPN7"/>
<feature type="chain" id="PRO_5012015413" evidence="4">
    <location>
        <begin position="28"/>
        <end position="450"/>
    </location>
</feature>
<keyword evidence="2" id="KW-0325">Glycoprotein</keyword>
<keyword evidence="4" id="KW-0732">Signal</keyword>
<sequence length="450" mass="48486">MIRRILATTAMATLLAAGGVANSSAGAAENADQLAFPGAVGWAAHTPGGRGGKIIKVTNLNNEGPGSFREAIETKGPRIIVFEVGGVIDLNQKTLKLDEPFVTIAGQTAPSPGITLIRGGMDVSAHDVVMQHIRIRVGDAGAPKKSGWEEDAFSTMKAAYNVIVDHCSLTWATDENLSASGPRFNGNTPEEWREHTSHRITYSNNIIAEGLARATHLKIEHSKGSLIHDNITDILIVGNLYAHNVERSPLFKGGVHGVIVNNLIYDPGQRAVHYNLQAEEWGDHPYQVGQMAAVGNVLRAGPSTPTPLAFLEIGGYGDLEYYGKDNIAVDRAGEPLPLMGRYTTSPAKVIEMDKPPLWPEGLTPLPAAEVQKSVLHNAGARPWDRDYDDVRLLADVAEGRGEIINSQDDIHGYPNEKPSTRPFNPADWNLDDMTPRTATALDAKSKARGT</sequence>
<name>A0A248JPN7_9PROT</name>
<protein>
    <submittedName>
        <fullName evidence="5">Pectate lyase</fullName>
    </submittedName>
</protein>
<dbReference type="Proteomes" id="UP000197153">
    <property type="component" value="Chromosome 1"/>
</dbReference>
<keyword evidence="1" id="KW-0479">Metal-binding</keyword>
<dbReference type="RefSeq" id="WP_088871527.1">
    <property type="nucleotide sequence ID" value="NZ_CP022110.1"/>
</dbReference>
<dbReference type="PANTHER" id="PTHR42970">
    <property type="entry name" value="PECTATE LYASE C-RELATED"/>
    <property type="match status" value="1"/>
</dbReference>
<dbReference type="EMBL" id="CP022110">
    <property type="protein sequence ID" value="ASG20692.1"/>
    <property type="molecule type" value="Genomic_DNA"/>
</dbReference>
<dbReference type="InterPro" id="IPR011050">
    <property type="entry name" value="Pectin_lyase_fold/virulence"/>
</dbReference>
<dbReference type="GO" id="GO:0016829">
    <property type="term" value="F:lyase activity"/>
    <property type="evidence" value="ECO:0007669"/>
    <property type="project" value="UniProtKB-KW"/>
</dbReference>
<keyword evidence="5" id="KW-0456">Lyase</keyword>
<evidence type="ECO:0000313" key="5">
    <source>
        <dbReference type="EMBL" id="ASG20692.1"/>
    </source>
</evidence>
<evidence type="ECO:0000256" key="2">
    <source>
        <dbReference type="ARBA" id="ARBA00023180"/>
    </source>
</evidence>
<dbReference type="InterPro" id="IPR012334">
    <property type="entry name" value="Pectin_lyas_fold"/>
</dbReference>
<evidence type="ECO:0000256" key="1">
    <source>
        <dbReference type="ARBA" id="ARBA00022723"/>
    </source>
</evidence>
<gene>
    <name evidence="5" type="ORF">Y958_07645</name>
</gene>
<proteinExistence type="predicted"/>
<evidence type="ECO:0000313" key="6">
    <source>
        <dbReference type="Proteomes" id="UP000197153"/>
    </source>
</evidence>
<organism evidence="5 6">
    <name type="scientific">Nitrospirillum viridazoti CBAmc</name>
    <dbReference type="NCBI Taxonomy" id="1441467"/>
    <lineage>
        <taxon>Bacteria</taxon>
        <taxon>Pseudomonadati</taxon>
        <taxon>Pseudomonadota</taxon>
        <taxon>Alphaproteobacteria</taxon>
        <taxon>Rhodospirillales</taxon>
        <taxon>Azospirillaceae</taxon>
        <taxon>Nitrospirillum</taxon>
        <taxon>Nitrospirillum viridazoti</taxon>
    </lineage>
</organism>
<dbReference type="Gene3D" id="2.160.20.10">
    <property type="entry name" value="Single-stranded right-handed beta-helix, Pectin lyase-like"/>
    <property type="match status" value="1"/>
</dbReference>
<accession>A0A248JPN7</accession>
<evidence type="ECO:0000256" key="3">
    <source>
        <dbReference type="SAM" id="MobiDB-lite"/>
    </source>
</evidence>
<evidence type="ECO:0000256" key="4">
    <source>
        <dbReference type="SAM" id="SignalP"/>
    </source>
</evidence>
<keyword evidence="6" id="KW-1185">Reference proteome</keyword>
<dbReference type="SUPFAM" id="SSF51126">
    <property type="entry name" value="Pectin lyase-like"/>
    <property type="match status" value="1"/>
</dbReference>